<feature type="domain" description="PIN" evidence="9">
    <location>
        <begin position="2"/>
        <end position="121"/>
    </location>
</feature>
<evidence type="ECO:0000256" key="8">
    <source>
        <dbReference type="HAMAP-Rule" id="MF_00265"/>
    </source>
</evidence>
<dbReference type="InterPro" id="IPR029060">
    <property type="entry name" value="PIN-like_dom_sf"/>
</dbReference>
<evidence type="ECO:0000256" key="5">
    <source>
        <dbReference type="ARBA" id="ARBA00022801"/>
    </source>
</evidence>
<dbReference type="Pfam" id="PF01850">
    <property type="entry name" value="PIN"/>
    <property type="match status" value="1"/>
</dbReference>
<evidence type="ECO:0000256" key="6">
    <source>
        <dbReference type="ARBA" id="ARBA00022842"/>
    </source>
</evidence>
<dbReference type="PANTHER" id="PTHR33653:SF1">
    <property type="entry name" value="RIBONUCLEASE VAPC2"/>
    <property type="match status" value="1"/>
</dbReference>
<keyword evidence="4 8" id="KW-0479">Metal-binding</keyword>
<feature type="binding site" evidence="8">
    <location>
        <position position="5"/>
    </location>
    <ligand>
        <name>Mg(2+)</name>
        <dbReference type="ChEBI" id="CHEBI:18420"/>
    </ligand>
</feature>
<evidence type="ECO:0000256" key="1">
    <source>
        <dbReference type="ARBA" id="ARBA00001946"/>
    </source>
</evidence>
<comment type="similarity">
    <text evidence="7 8">Belongs to the PINc/VapC protein family.</text>
</comment>
<proteinExistence type="inferred from homology"/>
<dbReference type="HAMAP" id="MF_00265">
    <property type="entry name" value="VapC_Nob1"/>
    <property type="match status" value="1"/>
</dbReference>
<keyword evidence="6 8" id="KW-0460">Magnesium</keyword>
<reference evidence="11" key="1">
    <citation type="journal article" date="2019" name="Int. J. Syst. Evol. Microbiol.">
        <title>The Global Catalogue of Microorganisms (GCM) 10K type strain sequencing project: providing services to taxonomists for standard genome sequencing and annotation.</title>
        <authorList>
            <consortium name="The Broad Institute Genomics Platform"/>
            <consortium name="The Broad Institute Genome Sequencing Center for Infectious Disease"/>
            <person name="Wu L."/>
            <person name="Ma J."/>
        </authorList>
    </citation>
    <scope>NUCLEOTIDE SEQUENCE [LARGE SCALE GENOMIC DNA]</scope>
    <source>
        <strain evidence="11">CGMCC 1.15304</strain>
    </source>
</reference>
<evidence type="ECO:0000256" key="3">
    <source>
        <dbReference type="ARBA" id="ARBA00022722"/>
    </source>
</evidence>
<dbReference type="EMBL" id="JBHSCR010000013">
    <property type="protein sequence ID" value="MFC4348638.1"/>
    <property type="molecule type" value="Genomic_DNA"/>
</dbReference>
<keyword evidence="8" id="KW-0800">Toxin</keyword>
<evidence type="ECO:0000259" key="9">
    <source>
        <dbReference type="Pfam" id="PF01850"/>
    </source>
</evidence>
<dbReference type="SUPFAM" id="SSF88723">
    <property type="entry name" value="PIN domain-like"/>
    <property type="match status" value="1"/>
</dbReference>
<evidence type="ECO:0000313" key="11">
    <source>
        <dbReference type="Proteomes" id="UP001595776"/>
    </source>
</evidence>
<dbReference type="EC" id="3.1.-.-" evidence="8"/>
<evidence type="ECO:0000313" key="10">
    <source>
        <dbReference type="EMBL" id="MFC4348638.1"/>
    </source>
</evidence>
<dbReference type="PANTHER" id="PTHR33653">
    <property type="entry name" value="RIBONUCLEASE VAPC2"/>
    <property type="match status" value="1"/>
</dbReference>
<gene>
    <name evidence="8" type="primary">vapC</name>
    <name evidence="10" type="ORF">ACFO5Q_12360</name>
</gene>
<keyword evidence="3 8" id="KW-0540">Nuclease</keyword>
<evidence type="ECO:0000256" key="2">
    <source>
        <dbReference type="ARBA" id="ARBA00022649"/>
    </source>
</evidence>
<keyword evidence="2 8" id="KW-1277">Toxin-antitoxin system</keyword>
<dbReference type="InterPro" id="IPR022907">
    <property type="entry name" value="VapC_family"/>
</dbReference>
<organism evidence="10 11">
    <name type="scientific">Kordiimonas lipolytica</name>
    <dbReference type="NCBI Taxonomy" id="1662421"/>
    <lineage>
        <taxon>Bacteria</taxon>
        <taxon>Pseudomonadati</taxon>
        <taxon>Pseudomonadota</taxon>
        <taxon>Alphaproteobacteria</taxon>
        <taxon>Kordiimonadales</taxon>
        <taxon>Kordiimonadaceae</taxon>
        <taxon>Kordiimonas</taxon>
    </lineage>
</organism>
<feature type="binding site" evidence="8">
    <location>
        <position position="96"/>
    </location>
    <ligand>
        <name>Mg(2+)</name>
        <dbReference type="ChEBI" id="CHEBI:18420"/>
    </ligand>
</feature>
<keyword evidence="5 8" id="KW-0378">Hydrolase</keyword>
<dbReference type="Gene3D" id="3.40.50.1010">
    <property type="entry name" value="5'-nuclease"/>
    <property type="match status" value="1"/>
</dbReference>
<keyword evidence="11" id="KW-1185">Reference proteome</keyword>
<dbReference type="InterPro" id="IPR050556">
    <property type="entry name" value="Type_II_TA_system_RNase"/>
</dbReference>
<evidence type="ECO:0000256" key="7">
    <source>
        <dbReference type="ARBA" id="ARBA00038093"/>
    </source>
</evidence>
<comment type="cofactor">
    <cofactor evidence="1 8">
        <name>Mg(2+)</name>
        <dbReference type="ChEBI" id="CHEBI:18420"/>
    </cofactor>
</comment>
<dbReference type="CDD" id="cd09871">
    <property type="entry name" value="PIN_MtVapC28-VapC30-like"/>
    <property type="match status" value="1"/>
</dbReference>
<comment type="caution">
    <text evidence="10">The sequence shown here is derived from an EMBL/GenBank/DDBJ whole genome shotgun (WGS) entry which is preliminary data.</text>
</comment>
<dbReference type="InterPro" id="IPR002716">
    <property type="entry name" value="PIN_dom"/>
</dbReference>
<name>A0ABV8UBS2_9PROT</name>
<sequence length="127" mass="13323">MIVVDTSAIMAVLLSEPRADEIIRCLSDNDLCMSAGTLSELMIVAAARGLADELNDTLEAIGMEIANVDGAIAKGVQEAFLAWGKGRHPASLNFGDCFAYATAKSMAVPLLFVGDDFSQTDVGVALQ</sequence>
<dbReference type="Proteomes" id="UP001595776">
    <property type="component" value="Unassembled WGS sequence"/>
</dbReference>
<evidence type="ECO:0000256" key="4">
    <source>
        <dbReference type="ARBA" id="ARBA00022723"/>
    </source>
</evidence>
<dbReference type="RefSeq" id="WP_068149062.1">
    <property type="nucleotide sequence ID" value="NZ_JBHSCR010000013.1"/>
</dbReference>
<protein>
    <recommendedName>
        <fullName evidence="8">Ribonuclease VapC</fullName>
        <shortName evidence="8">RNase VapC</shortName>
        <ecNumber evidence="8">3.1.-.-</ecNumber>
    </recommendedName>
    <alternativeName>
        <fullName evidence="8">Toxin VapC</fullName>
    </alternativeName>
</protein>
<comment type="function">
    <text evidence="8">Toxic component of a toxin-antitoxin (TA) system. An RNase.</text>
</comment>
<accession>A0ABV8UBS2</accession>